<name>A0A521DCD3_9BACT</name>
<sequence>MDLQKKFMSESLFQRTIIGLMTILALFMIWTGVHEIRQFHSVLQEAPAEVESQNTFEVGPLMLTKTSAGDDLYRYVTVTDLKHTPSPTKADEMLTTANSDRKVLGLVSSPSFKLSKEHLGFWKSQFYLELGLRVGGWLMILLFFIGMTITNFRQKKKLFTPAIYRWFLGLYFFTFAGFLAKAILYGRLMYFLNHEFYLQESLTAGISTNMALGLALFFFLILFLQKAIPMQKEQDLTV</sequence>
<evidence type="ECO:0000256" key="1">
    <source>
        <dbReference type="SAM" id="Phobius"/>
    </source>
</evidence>
<dbReference type="Proteomes" id="UP000317557">
    <property type="component" value="Unassembled WGS sequence"/>
</dbReference>
<accession>A0A521DCD3</accession>
<gene>
    <name evidence="2" type="ORF">SAMN06265219_10836</name>
</gene>
<feature type="transmembrane region" description="Helical" evidence="1">
    <location>
        <begin position="134"/>
        <end position="152"/>
    </location>
</feature>
<evidence type="ECO:0000313" key="3">
    <source>
        <dbReference type="Proteomes" id="UP000317557"/>
    </source>
</evidence>
<dbReference type="EMBL" id="FXTP01000008">
    <property type="protein sequence ID" value="SMO69349.1"/>
    <property type="molecule type" value="Genomic_DNA"/>
</dbReference>
<protein>
    <recommendedName>
        <fullName evidence="4">DUF2975 domain-containing protein</fullName>
    </recommendedName>
</protein>
<keyword evidence="1" id="KW-0812">Transmembrane</keyword>
<organism evidence="2 3">
    <name type="scientific">Gracilimonas mengyeensis</name>
    <dbReference type="NCBI Taxonomy" id="1302730"/>
    <lineage>
        <taxon>Bacteria</taxon>
        <taxon>Pseudomonadati</taxon>
        <taxon>Balneolota</taxon>
        <taxon>Balneolia</taxon>
        <taxon>Balneolales</taxon>
        <taxon>Balneolaceae</taxon>
        <taxon>Gracilimonas</taxon>
    </lineage>
</organism>
<dbReference type="AlphaFoldDB" id="A0A521DCD3"/>
<reference evidence="2 3" key="1">
    <citation type="submission" date="2017-05" db="EMBL/GenBank/DDBJ databases">
        <authorList>
            <person name="Varghese N."/>
            <person name="Submissions S."/>
        </authorList>
    </citation>
    <scope>NUCLEOTIDE SEQUENCE [LARGE SCALE GENOMIC DNA]</scope>
    <source>
        <strain evidence="2 3">DSM 21985</strain>
    </source>
</reference>
<keyword evidence="1" id="KW-1133">Transmembrane helix</keyword>
<proteinExistence type="predicted"/>
<keyword evidence="1" id="KW-0472">Membrane</keyword>
<evidence type="ECO:0000313" key="2">
    <source>
        <dbReference type="EMBL" id="SMO69349.1"/>
    </source>
</evidence>
<evidence type="ECO:0008006" key="4">
    <source>
        <dbReference type="Google" id="ProtNLM"/>
    </source>
</evidence>
<feature type="transmembrane region" description="Helical" evidence="1">
    <location>
        <begin position="164"/>
        <end position="184"/>
    </location>
</feature>
<keyword evidence="3" id="KW-1185">Reference proteome</keyword>
<feature type="transmembrane region" description="Helical" evidence="1">
    <location>
        <begin position="204"/>
        <end position="224"/>
    </location>
</feature>
<feature type="transmembrane region" description="Helical" evidence="1">
    <location>
        <begin position="12"/>
        <end position="33"/>
    </location>
</feature>